<keyword evidence="3 9" id="KW-1003">Cell membrane</keyword>
<keyword evidence="12" id="KW-1185">Reference proteome</keyword>
<evidence type="ECO:0000256" key="7">
    <source>
        <dbReference type="ARBA" id="ARBA00023010"/>
    </source>
</evidence>
<feature type="region of interest" description="Disordered" evidence="10">
    <location>
        <begin position="56"/>
        <end position="101"/>
    </location>
</feature>
<keyword evidence="7 9" id="KW-0811">Translocation</keyword>
<dbReference type="GO" id="GO:0043953">
    <property type="term" value="P:protein transport by the Tat complex"/>
    <property type="evidence" value="ECO:0007669"/>
    <property type="project" value="UniProtKB-UniRule"/>
</dbReference>
<gene>
    <name evidence="9" type="primary">tatA</name>
    <name evidence="11" type="ORF">KOR42_02140</name>
</gene>
<evidence type="ECO:0000256" key="2">
    <source>
        <dbReference type="ARBA" id="ARBA00022448"/>
    </source>
</evidence>
<comment type="subcellular location">
    <subcellularLocation>
        <location evidence="1 9">Cell membrane</location>
        <topology evidence="1 9">Single-pass membrane protein</topology>
    </subcellularLocation>
</comment>
<evidence type="ECO:0000256" key="8">
    <source>
        <dbReference type="ARBA" id="ARBA00023136"/>
    </source>
</evidence>
<dbReference type="PANTHER" id="PTHR42982:SF1">
    <property type="entry name" value="SEC-INDEPENDENT PROTEIN TRANSLOCASE PROTEIN TATA"/>
    <property type="match status" value="1"/>
</dbReference>
<dbReference type="GO" id="GO:0008320">
    <property type="term" value="F:protein transmembrane transporter activity"/>
    <property type="evidence" value="ECO:0007669"/>
    <property type="project" value="UniProtKB-UniRule"/>
</dbReference>
<evidence type="ECO:0000256" key="1">
    <source>
        <dbReference type="ARBA" id="ARBA00004162"/>
    </source>
</evidence>
<keyword evidence="5 9" id="KW-0653">Protein transport</keyword>
<dbReference type="InterPro" id="IPR006312">
    <property type="entry name" value="TatA/E"/>
</dbReference>
<dbReference type="EMBL" id="SIHI01000001">
    <property type="protein sequence ID" value="TWT56859.1"/>
    <property type="molecule type" value="Genomic_DNA"/>
</dbReference>
<evidence type="ECO:0000256" key="10">
    <source>
        <dbReference type="SAM" id="MobiDB-lite"/>
    </source>
</evidence>
<keyword evidence="8 9" id="KW-0472">Membrane</keyword>
<keyword evidence="4 9" id="KW-0812">Transmembrane</keyword>
<evidence type="ECO:0000313" key="12">
    <source>
        <dbReference type="Proteomes" id="UP000317243"/>
    </source>
</evidence>
<accession>A0A5C5X2P7</accession>
<dbReference type="AlphaFoldDB" id="A0A5C5X2P7"/>
<organism evidence="11 12">
    <name type="scientific">Thalassoglobus neptunius</name>
    <dbReference type="NCBI Taxonomy" id="1938619"/>
    <lineage>
        <taxon>Bacteria</taxon>
        <taxon>Pseudomonadati</taxon>
        <taxon>Planctomycetota</taxon>
        <taxon>Planctomycetia</taxon>
        <taxon>Planctomycetales</taxon>
        <taxon>Planctomycetaceae</taxon>
        <taxon>Thalassoglobus</taxon>
    </lineage>
</organism>
<dbReference type="Pfam" id="PF02416">
    <property type="entry name" value="TatA_B_E"/>
    <property type="match status" value="1"/>
</dbReference>
<proteinExistence type="inferred from homology"/>
<keyword evidence="2 9" id="KW-0813">Transport</keyword>
<protein>
    <recommendedName>
        <fullName evidence="9">Sec-independent protein translocase protein TatA</fullName>
    </recommendedName>
</protein>
<dbReference type="Proteomes" id="UP000317243">
    <property type="component" value="Unassembled WGS sequence"/>
</dbReference>
<dbReference type="RefSeq" id="WP_146506769.1">
    <property type="nucleotide sequence ID" value="NZ_SIHI01000001.1"/>
</dbReference>
<evidence type="ECO:0000256" key="3">
    <source>
        <dbReference type="ARBA" id="ARBA00022475"/>
    </source>
</evidence>
<reference evidence="11 12" key="1">
    <citation type="submission" date="2019-02" db="EMBL/GenBank/DDBJ databases">
        <title>Deep-cultivation of Planctomycetes and their phenomic and genomic characterization uncovers novel biology.</title>
        <authorList>
            <person name="Wiegand S."/>
            <person name="Jogler M."/>
            <person name="Boedeker C."/>
            <person name="Pinto D."/>
            <person name="Vollmers J."/>
            <person name="Rivas-Marin E."/>
            <person name="Kohn T."/>
            <person name="Peeters S.H."/>
            <person name="Heuer A."/>
            <person name="Rast P."/>
            <person name="Oberbeckmann S."/>
            <person name="Bunk B."/>
            <person name="Jeske O."/>
            <person name="Meyerdierks A."/>
            <person name="Storesund J.E."/>
            <person name="Kallscheuer N."/>
            <person name="Luecker S."/>
            <person name="Lage O.M."/>
            <person name="Pohl T."/>
            <person name="Merkel B.J."/>
            <person name="Hornburger P."/>
            <person name="Mueller R.-W."/>
            <person name="Bruemmer F."/>
            <person name="Labrenz M."/>
            <person name="Spormann A.M."/>
            <person name="Op Den Camp H."/>
            <person name="Overmann J."/>
            <person name="Amann R."/>
            <person name="Jetten M.S.M."/>
            <person name="Mascher T."/>
            <person name="Medema M.H."/>
            <person name="Devos D.P."/>
            <person name="Kaster A.-K."/>
            <person name="Ovreas L."/>
            <person name="Rohde M."/>
            <person name="Galperin M.Y."/>
            <person name="Jogler C."/>
        </authorList>
    </citation>
    <scope>NUCLEOTIDE SEQUENCE [LARGE SCALE GENOMIC DNA]</scope>
    <source>
        <strain evidence="11 12">KOR42</strain>
    </source>
</reference>
<dbReference type="HAMAP" id="MF_00236">
    <property type="entry name" value="TatA_E"/>
    <property type="match status" value="1"/>
</dbReference>
<dbReference type="GO" id="GO:0033281">
    <property type="term" value="C:TAT protein transport complex"/>
    <property type="evidence" value="ECO:0007669"/>
    <property type="project" value="UniProtKB-UniRule"/>
</dbReference>
<evidence type="ECO:0000256" key="4">
    <source>
        <dbReference type="ARBA" id="ARBA00022692"/>
    </source>
</evidence>
<keyword evidence="6 9" id="KW-1133">Transmembrane helix</keyword>
<comment type="similarity">
    <text evidence="9">Belongs to the TatA/E family.</text>
</comment>
<name>A0A5C5X2P7_9PLAN</name>
<dbReference type="PANTHER" id="PTHR42982">
    <property type="entry name" value="SEC-INDEPENDENT PROTEIN TRANSLOCASE PROTEIN TATA"/>
    <property type="match status" value="1"/>
</dbReference>
<comment type="subunit">
    <text evidence="9">Forms a complex with TatC.</text>
</comment>
<dbReference type="OrthoDB" id="282899at2"/>
<evidence type="ECO:0000313" key="11">
    <source>
        <dbReference type="EMBL" id="TWT56859.1"/>
    </source>
</evidence>
<evidence type="ECO:0000256" key="6">
    <source>
        <dbReference type="ARBA" id="ARBA00022989"/>
    </source>
</evidence>
<comment type="function">
    <text evidence="9">Part of the twin-arginine translocation (Tat) system that transports large folded proteins containing a characteristic twin-arginine motif in their signal peptide across membranes. TatA could form the protein-conducting channel of the Tat system.</text>
</comment>
<sequence length="101" mass="10790">MFAGLLAFLPGGVGVPEMMIVGIIALLLFGKRLPEVARSLGKGIVEFKKGISGIEDEVRSSSHSSSPSNTPRPDVTDHEPEVTAPKFSPPSFDREEEETPA</sequence>
<feature type="transmembrane region" description="Helical" evidence="9">
    <location>
        <begin position="6"/>
        <end position="29"/>
    </location>
</feature>
<comment type="caution">
    <text evidence="11">The sequence shown here is derived from an EMBL/GenBank/DDBJ whole genome shotgun (WGS) entry which is preliminary data.</text>
</comment>
<dbReference type="InterPro" id="IPR003369">
    <property type="entry name" value="TatA/B/E"/>
</dbReference>
<evidence type="ECO:0000256" key="5">
    <source>
        <dbReference type="ARBA" id="ARBA00022927"/>
    </source>
</evidence>
<evidence type="ECO:0000256" key="9">
    <source>
        <dbReference type="HAMAP-Rule" id="MF_00236"/>
    </source>
</evidence>
<dbReference type="Gene3D" id="1.20.5.3310">
    <property type="match status" value="1"/>
</dbReference>